<dbReference type="Gramene" id="C.cajan_12062.t">
    <property type="protein sequence ID" value="C.cajan_12062.t"/>
    <property type="gene ID" value="C.cajan_12062"/>
</dbReference>
<organism evidence="1 2">
    <name type="scientific">Cajanus cajan</name>
    <name type="common">Pigeon pea</name>
    <name type="synonym">Cajanus indicus</name>
    <dbReference type="NCBI Taxonomy" id="3821"/>
    <lineage>
        <taxon>Eukaryota</taxon>
        <taxon>Viridiplantae</taxon>
        <taxon>Streptophyta</taxon>
        <taxon>Embryophyta</taxon>
        <taxon>Tracheophyta</taxon>
        <taxon>Spermatophyta</taxon>
        <taxon>Magnoliopsida</taxon>
        <taxon>eudicotyledons</taxon>
        <taxon>Gunneridae</taxon>
        <taxon>Pentapetalae</taxon>
        <taxon>rosids</taxon>
        <taxon>fabids</taxon>
        <taxon>Fabales</taxon>
        <taxon>Fabaceae</taxon>
        <taxon>Papilionoideae</taxon>
        <taxon>50 kb inversion clade</taxon>
        <taxon>NPAAA clade</taxon>
        <taxon>indigoferoid/millettioid clade</taxon>
        <taxon>Phaseoleae</taxon>
        <taxon>Cajanus</taxon>
    </lineage>
</organism>
<protein>
    <submittedName>
        <fullName evidence="1">F-box/kelch-repeat protein At1g23390 family</fullName>
    </submittedName>
</protein>
<gene>
    <name evidence="1" type="ORF">KK1_012431</name>
</gene>
<name>A0A151TGH4_CAJCA</name>
<dbReference type="STRING" id="3821.A0A151TGH4"/>
<proteinExistence type="predicted"/>
<dbReference type="Proteomes" id="UP000075243">
    <property type="component" value="Chromosome 6"/>
</dbReference>
<dbReference type="EMBL" id="CM003608">
    <property type="protein sequence ID" value="KYP66147.1"/>
    <property type="molecule type" value="Genomic_DNA"/>
</dbReference>
<dbReference type="OMA" id="DESVCYC"/>
<evidence type="ECO:0000313" key="1">
    <source>
        <dbReference type="EMBL" id="KYP66147.1"/>
    </source>
</evidence>
<keyword evidence="2" id="KW-1185">Reference proteome</keyword>
<reference evidence="1 2" key="1">
    <citation type="journal article" date="2012" name="Nat. Biotechnol.">
        <title>Draft genome sequence of pigeonpea (Cajanus cajan), an orphan legume crop of resource-poor farmers.</title>
        <authorList>
            <person name="Varshney R.K."/>
            <person name="Chen W."/>
            <person name="Li Y."/>
            <person name="Bharti A.K."/>
            <person name="Saxena R.K."/>
            <person name="Schlueter J.A."/>
            <person name="Donoghue M.T."/>
            <person name="Azam S."/>
            <person name="Fan G."/>
            <person name="Whaley A.M."/>
            <person name="Farmer A.D."/>
            <person name="Sheridan J."/>
            <person name="Iwata A."/>
            <person name="Tuteja R."/>
            <person name="Penmetsa R.V."/>
            <person name="Wu W."/>
            <person name="Upadhyaya H.D."/>
            <person name="Yang S.P."/>
            <person name="Shah T."/>
            <person name="Saxena K.B."/>
            <person name="Michael T."/>
            <person name="McCombie W.R."/>
            <person name="Yang B."/>
            <person name="Zhang G."/>
            <person name="Yang H."/>
            <person name="Wang J."/>
            <person name="Spillane C."/>
            <person name="Cook D.R."/>
            <person name="May G.D."/>
            <person name="Xu X."/>
            <person name="Jackson S.A."/>
        </authorList>
    </citation>
    <scope>NUCLEOTIDE SEQUENCE [LARGE SCALE GENOMIC DNA]</scope>
    <source>
        <strain evidence="2">cv. Asha</strain>
    </source>
</reference>
<accession>A0A151TGH4</accession>
<dbReference type="AlphaFoldDB" id="A0A151TGH4"/>
<evidence type="ECO:0000313" key="2">
    <source>
        <dbReference type="Proteomes" id="UP000075243"/>
    </source>
</evidence>
<sequence length="172" mass="18990">MPALLKGSTASSWLSVAVAGGMMHVTEKFSGVTYSFDPVMKNWRGPFDLRPDESVCYCVTGTLAERKLWEVRGGLGSGMEEVAEMPKEMVRRLMGGSELGSVEVTWIGDFVYVRNTSLAEEFVVCEFIDGVRSEWRSVTNAAVSHGRRMVVCGGDVCMEDLSENRTLCMKQV</sequence>